<dbReference type="InterPro" id="IPR002934">
    <property type="entry name" value="Polymerase_NTP_transf_dom"/>
</dbReference>
<dbReference type="EMBL" id="BONI01000060">
    <property type="protein sequence ID" value="GIG09234.1"/>
    <property type="molecule type" value="Genomic_DNA"/>
</dbReference>
<feature type="domain" description="Polymerase nucleotidyl transferase" evidence="1">
    <location>
        <begin position="28"/>
        <end position="82"/>
    </location>
</feature>
<dbReference type="AlphaFoldDB" id="A0A8J3L510"/>
<evidence type="ECO:0000313" key="3">
    <source>
        <dbReference type="Proteomes" id="UP000630887"/>
    </source>
</evidence>
<dbReference type="Pfam" id="PF01909">
    <property type="entry name" value="NTP_transf_2"/>
    <property type="match status" value="1"/>
</dbReference>
<dbReference type="Proteomes" id="UP000630887">
    <property type="component" value="Unassembled WGS sequence"/>
</dbReference>
<name>A0A8J3L510_9ACTN</name>
<proteinExistence type="predicted"/>
<gene>
    <name evidence="2" type="ORF">Cco03nite_59340</name>
</gene>
<sequence>MVVRARSGCDGHTRRVLEELWVTAAHVRALDERVRGLVTGLFVTGSVPLGDYWPGRSDIDFVAVMDREPTSAELAALGKVHLSLPDEMPGPDYDGIYLTRAQLAAPPADGDTAPQILAGDFQPAKAGGQLNPVTWLEVARHGLPILGERPEVALDEDVLRRWLLDNLSGYWARFAEQATPQFAALPPDLAIPPDPVLWAVTGPGRLHHTLATGEVTTKTGGARHTAEVLPQWSELCERVVRSRAGGDEPFTATDGVACLRLVADVVADARTRWPG</sequence>
<dbReference type="InterPro" id="IPR043519">
    <property type="entry name" value="NT_sf"/>
</dbReference>
<evidence type="ECO:0000259" key="1">
    <source>
        <dbReference type="Pfam" id="PF01909"/>
    </source>
</evidence>
<organism evidence="2 3">
    <name type="scientific">Catellatospora coxensis</name>
    <dbReference type="NCBI Taxonomy" id="310354"/>
    <lineage>
        <taxon>Bacteria</taxon>
        <taxon>Bacillati</taxon>
        <taxon>Actinomycetota</taxon>
        <taxon>Actinomycetes</taxon>
        <taxon>Micromonosporales</taxon>
        <taxon>Micromonosporaceae</taxon>
        <taxon>Catellatospora</taxon>
    </lineage>
</organism>
<protein>
    <recommendedName>
        <fullName evidence="1">Polymerase nucleotidyl transferase domain-containing protein</fullName>
    </recommendedName>
</protein>
<dbReference type="GO" id="GO:0016779">
    <property type="term" value="F:nucleotidyltransferase activity"/>
    <property type="evidence" value="ECO:0007669"/>
    <property type="project" value="InterPro"/>
</dbReference>
<keyword evidence="3" id="KW-1185">Reference proteome</keyword>
<comment type="caution">
    <text evidence="2">The sequence shown here is derived from an EMBL/GenBank/DDBJ whole genome shotgun (WGS) entry which is preliminary data.</text>
</comment>
<evidence type="ECO:0000313" key="2">
    <source>
        <dbReference type="EMBL" id="GIG09234.1"/>
    </source>
</evidence>
<accession>A0A8J3L510</accession>
<reference evidence="2 3" key="1">
    <citation type="submission" date="2021-01" db="EMBL/GenBank/DDBJ databases">
        <title>Whole genome shotgun sequence of Catellatospora coxensis NBRC 107359.</title>
        <authorList>
            <person name="Komaki H."/>
            <person name="Tamura T."/>
        </authorList>
    </citation>
    <scope>NUCLEOTIDE SEQUENCE [LARGE SCALE GENOMIC DNA]</scope>
    <source>
        <strain evidence="2 3">NBRC 107359</strain>
    </source>
</reference>
<dbReference type="SUPFAM" id="SSF81301">
    <property type="entry name" value="Nucleotidyltransferase"/>
    <property type="match status" value="1"/>
</dbReference>